<comment type="similarity">
    <text evidence="1">Belongs to the TSR2 family.</text>
</comment>
<evidence type="ECO:0000256" key="3">
    <source>
        <dbReference type="SAM" id="MobiDB-lite"/>
    </source>
</evidence>
<dbReference type="InterPro" id="IPR019398">
    <property type="entry name" value="Pre-rRNA_process_TSR2"/>
</dbReference>
<keyword evidence="2" id="KW-0698">rRNA processing</keyword>
<evidence type="ECO:0000256" key="2">
    <source>
        <dbReference type="ARBA" id="ARBA00022552"/>
    </source>
</evidence>
<evidence type="ECO:0000313" key="4">
    <source>
        <dbReference type="EMBL" id="CAB9520648.1"/>
    </source>
</evidence>
<feature type="region of interest" description="Disordered" evidence="3">
    <location>
        <begin position="135"/>
        <end position="243"/>
    </location>
</feature>
<dbReference type="EMBL" id="CAICTM010001121">
    <property type="protein sequence ID" value="CAB9520648.1"/>
    <property type="molecule type" value="Genomic_DNA"/>
</dbReference>
<dbReference type="PANTHER" id="PTHR21250">
    <property type="entry name" value="PRE-RRNA-PROCESSING PROTEIN TSR2 HOMOLOG"/>
    <property type="match status" value="1"/>
</dbReference>
<dbReference type="AlphaFoldDB" id="A0A9N8HS03"/>
<feature type="compositionally biased region" description="Polar residues" evidence="3">
    <location>
        <begin position="157"/>
        <end position="166"/>
    </location>
</feature>
<dbReference type="Pfam" id="PF10273">
    <property type="entry name" value="WGG"/>
    <property type="match status" value="1"/>
</dbReference>
<sequence>MNSNMATVAPAFPLAEFQAGVTACMRSWSALRTAVEGGWGGNDSIVKADDLRDNIYGVMLGNSNKPTLELEDLEDNLAIYMEEEYSVVLEDASEKQVALTIFQLYEQCAQGQIALAEQLVQTALKYDEQIAAAYPVSVQSTEHDDDDDDDDEDMMDATTTNDSSVGGINISVAPTNPQPQQPLAATNPVAPAAFTTAGDYAAQSLFGKPKKPKAPRPRQQPEGIQVDDDGFATVTKGRRKART</sequence>
<protein>
    <submittedName>
        <fullName evidence="4">Processing protein TSR2 homolog</fullName>
    </submittedName>
</protein>
<proteinExistence type="inferred from homology"/>
<accession>A0A9N8HS03</accession>
<evidence type="ECO:0000313" key="5">
    <source>
        <dbReference type="Proteomes" id="UP001153069"/>
    </source>
</evidence>
<gene>
    <name evidence="4" type="ORF">SEMRO_1123_G243640.1</name>
</gene>
<reference evidence="4" key="1">
    <citation type="submission" date="2020-06" db="EMBL/GenBank/DDBJ databases">
        <authorList>
            <consortium name="Plant Systems Biology data submission"/>
        </authorList>
    </citation>
    <scope>NUCLEOTIDE SEQUENCE</scope>
    <source>
        <strain evidence="4">D6</strain>
    </source>
</reference>
<feature type="compositionally biased region" description="Acidic residues" evidence="3">
    <location>
        <begin position="143"/>
        <end position="155"/>
    </location>
</feature>
<organism evidence="4 5">
    <name type="scientific">Seminavis robusta</name>
    <dbReference type="NCBI Taxonomy" id="568900"/>
    <lineage>
        <taxon>Eukaryota</taxon>
        <taxon>Sar</taxon>
        <taxon>Stramenopiles</taxon>
        <taxon>Ochrophyta</taxon>
        <taxon>Bacillariophyta</taxon>
        <taxon>Bacillariophyceae</taxon>
        <taxon>Bacillariophycidae</taxon>
        <taxon>Naviculales</taxon>
        <taxon>Naviculaceae</taxon>
        <taxon>Seminavis</taxon>
    </lineage>
</organism>
<dbReference type="OrthoDB" id="263560at2759"/>
<keyword evidence="5" id="KW-1185">Reference proteome</keyword>
<comment type="caution">
    <text evidence="4">The sequence shown here is derived from an EMBL/GenBank/DDBJ whole genome shotgun (WGS) entry which is preliminary data.</text>
</comment>
<name>A0A9N8HS03_9STRA</name>
<evidence type="ECO:0000256" key="1">
    <source>
        <dbReference type="ARBA" id="ARBA00006524"/>
    </source>
</evidence>
<dbReference type="GO" id="GO:0006364">
    <property type="term" value="P:rRNA processing"/>
    <property type="evidence" value="ECO:0007669"/>
    <property type="project" value="UniProtKB-KW"/>
</dbReference>
<dbReference type="Proteomes" id="UP001153069">
    <property type="component" value="Unassembled WGS sequence"/>
</dbReference>